<evidence type="ECO:0000313" key="4">
    <source>
        <dbReference type="Proteomes" id="UP000255108"/>
    </source>
</evidence>
<dbReference type="EMBL" id="SMBT01000024">
    <property type="protein sequence ID" value="TCU81269.1"/>
    <property type="molecule type" value="Genomic_DNA"/>
</dbReference>
<dbReference type="OrthoDB" id="8594570at2"/>
<dbReference type="AlphaFoldDB" id="A0A377Q9U9"/>
<keyword evidence="5" id="KW-1185">Reference proteome</keyword>
<evidence type="ECO:0000313" key="3">
    <source>
        <dbReference type="EMBL" id="TCU81269.1"/>
    </source>
</evidence>
<protein>
    <submittedName>
        <fullName evidence="2">Uncharacterized protein</fullName>
    </submittedName>
</protein>
<dbReference type="EMBL" id="UGHR01000001">
    <property type="protein sequence ID" value="STQ91693.1"/>
    <property type="molecule type" value="Genomic_DNA"/>
</dbReference>
<gene>
    <name evidence="3" type="ORF">EV682_12422</name>
    <name evidence="2" type="ORF">NCTC11159_02770</name>
</gene>
<feature type="chain" id="PRO_5017028254" evidence="1">
    <location>
        <begin position="19"/>
        <end position="125"/>
    </location>
</feature>
<dbReference type="RefSeq" id="WP_115227874.1">
    <property type="nucleotide sequence ID" value="NZ_CAWOLO010000024.1"/>
</dbReference>
<organism evidence="2 4">
    <name type="scientific">Iodobacter fluviatilis</name>
    <dbReference type="NCBI Taxonomy" id="537"/>
    <lineage>
        <taxon>Bacteria</taxon>
        <taxon>Pseudomonadati</taxon>
        <taxon>Pseudomonadota</taxon>
        <taxon>Betaproteobacteria</taxon>
        <taxon>Neisseriales</taxon>
        <taxon>Chitinibacteraceae</taxon>
        <taxon>Iodobacter</taxon>
    </lineage>
</organism>
<accession>A0A377Q9U9</accession>
<keyword evidence="1" id="KW-0732">Signal</keyword>
<evidence type="ECO:0000313" key="5">
    <source>
        <dbReference type="Proteomes" id="UP000295794"/>
    </source>
</evidence>
<feature type="signal peptide" evidence="1">
    <location>
        <begin position="1"/>
        <end position="18"/>
    </location>
</feature>
<sequence>MKKWLTLVLLAGSGAVFAAAPAVVYQGEAGQHPVQVALAYLKNKISTPGGQFEYQRLDIQQRSQGEDFLHAQVNVEIKGLMDDSVASERYRLKMAFVDAAWVIAEQQQDHTCRRGAKGYTKQLCR</sequence>
<dbReference type="Proteomes" id="UP000255108">
    <property type="component" value="Unassembled WGS sequence"/>
</dbReference>
<reference evidence="2 4" key="1">
    <citation type="submission" date="2018-06" db="EMBL/GenBank/DDBJ databases">
        <authorList>
            <consortium name="Pathogen Informatics"/>
            <person name="Doyle S."/>
        </authorList>
    </citation>
    <scope>NUCLEOTIDE SEQUENCE [LARGE SCALE GENOMIC DNA]</scope>
    <source>
        <strain evidence="2 4">NCTC11159</strain>
    </source>
</reference>
<dbReference type="Proteomes" id="UP000295794">
    <property type="component" value="Unassembled WGS sequence"/>
</dbReference>
<evidence type="ECO:0000256" key="1">
    <source>
        <dbReference type="SAM" id="SignalP"/>
    </source>
</evidence>
<evidence type="ECO:0000313" key="2">
    <source>
        <dbReference type="EMBL" id="STQ91693.1"/>
    </source>
</evidence>
<proteinExistence type="predicted"/>
<reference evidence="3 5" key="2">
    <citation type="submission" date="2019-03" db="EMBL/GenBank/DDBJ databases">
        <title>Genomic Encyclopedia of Type Strains, Phase IV (KMG-IV): sequencing the most valuable type-strain genomes for metagenomic binning, comparative biology and taxonomic classification.</title>
        <authorList>
            <person name="Goeker M."/>
        </authorList>
    </citation>
    <scope>NUCLEOTIDE SEQUENCE [LARGE SCALE GENOMIC DNA]</scope>
    <source>
        <strain evidence="3 5">DSM 3764</strain>
    </source>
</reference>
<name>A0A377Q9U9_9NEIS</name>